<accession>A0ABV5LUW1</accession>
<feature type="compositionally biased region" description="Low complexity" evidence="1">
    <location>
        <begin position="29"/>
        <end position="46"/>
    </location>
</feature>
<feature type="region of interest" description="Disordered" evidence="1">
    <location>
        <begin position="1"/>
        <end position="47"/>
    </location>
</feature>
<dbReference type="InterPro" id="IPR013434">
    <property type="entry name" value="CHP02611"/>
</dbReference>
<evidence type="ECO:0000256" key="2">
    <source>
        <dbReference type="SAM" id="Phobius"/>
    </source>
</evidence>
<feature type="transmembrane region" description="Helical" evidence="2">
    <location>
        <begin position="148"/>
        <end position="171"/>
    </location>
</feature>
<evidence type="ECO:0000256" key="1">
    <source>
        <dbReference type="SAM" id="MobiDB-lite"/>
    </source>
</evidence>
<feature type="transmembrane region" description="Helical" evidence="2">
    <location>
        <begin position="77"/>
        <end position="97"/>
    </location>
</feature>
<keyword evidence="2" id="KW-0472">Membrane</keyword>
<dbReference type="RefSeq" id="WP_380137753.1">
    <property type="nucleotide sequence ID" value="NZ_JBHLUI010000008.1"/>
</dbReference>
<dbReference type="InterPro" id="IPR019099">
    <property type="entry name" value="Uncharacterised_PGPGW_TM"/>
</dbReference>
<dbReference type="NCBIfam" id="TIGR02611">
    <property type="entry name" value="TIGR02611 family protein"/>
    <property type="match status" value="1"/>
</dbReference>
<keyword evidence="2" id="KW-1133">Transmembrane helix</keyword>
<gene>
    <name evidence="3" type="ORF">ACFFVI_12925</name>
</gene>
<feature type="compositionally biased region" description="Basic and acidic residues" evidence="1">
    <location>
        <begin position="15"/>
        <end position="28"/>
    </location>
</feature>
<proteinExistence type="predicted"/>
<sequence>MDAQSGQAPPAAEAARADRAGGDAEVRSAARSAEAATEESVASPRQRSIRRRRLERFRHVYRDRRERLRADAHKDRIYRTVVGVLGSVVVVVGLALVPLPGPGWLIVFLGLALLGTEFHWARRLHAFGRRQLHAWTAWLGRRSWTVRVALASASAVCVGALVYGYLVWAGIPGWTPEFVRAELRQVPGLQS</sequence>
<name>A0ABV5LUW1_9ACTN</name>
<protein>
    <submittedName>
        <fullName evidence="3">TIGR02611 family protein</fullName>
    </submittedName>
</protein>
<evidence type="ECO:0000313" key="3">
    <source>
        <dbReference type="EMBL" id="MFB9377871.1"/>
    </source>
</evidence>
<dbReference type="Proteomes" id="UP001589748">
    <property type="component" value="Unassembled WGS sequence"/>
</dbReference>
<evidence type="ECO:0000313" key="4">
    <source>
        <dbReference type="Proteomes" id="UP001589748"/>
    </source>
</evidence>
<feature type="transmembrane region" description="Helical" evidence="2">
    <location>
        <begin position="103"/>
        <end position="121"/>
    </location>
</feature>
<comment type="caution">
    <text evidence="3">The sequence shown here is derived from an EMBL/GenBank/DDBJ whole genome shotgun (WGS) entry which is preliminary data.</text>
</comment>
<keyword evidence="4" id="KW-1185">Reference proteome</keyword>
<organism evidence="3 4">
    <name type="scientific">Kineococcus gynurae</name>
    <dbReference type="NCBI Taxonomy" id="452979"/>
    <lineage>
        <taxon>Bacteria</taxon>
        <taxon>Bacillati</taxon>
        <taxon>Actinomycetota</taxon>
        <taxon>Actinomycetes</taxon>
        <taxon>Kineosporiales</taxon>
        <taxon>Kineosporiaceae</taxon>
        <taxon>Kineococcus</taxon>
    </lineage>
</organism>
<dbReference type="EMBL" id="JBHMDM010000007">
    <property type="protein sequence ID" value="MFB9377871.1"/>
    <property type="molecule type" value="Genomic_DNA"/>
</dbReference>
<keyword evidence="2" id="KW-0812">Transmembrane</keyword>
<reference evidence="3 4" key="1">
    <citation type="submission" date="2024-09" db="EMBL/GenBank/DDBJ databases">
        <authorList>
            <person name="Sun Q."/>
            <person name="Mori K."/>
        </authorList>
    </citation>
    <scope>NUCLEOTIDE SEQUENCE [LARGE SCALE GENOMIC DNA]</scope>
    <source>
        <strain evidence="3 4">TISTR 1856</strain>
    </source>
</reference>
<dbReference type="Pfam" id="PF09656">
    <property type="entry name" value="PGPGW"/>
    <property type="match status" value="1"/>
</dbReference>